<dbReference type="InterPro" id="IPR039422">
    <property type="entry name" value="MarR/SlyA-like"/>
</dbReference>
<protein>
    <recommendedName>
        <fullName evidence="1">HTH marR-type domain-containing protein</fullName>
    </recommendedName>
</protein>
<sequence>MDNDPALLPERLRTMPSRLLAQAGGYAQRTSADALAAFGLRHHHYALLAALTEFGPASQSALSDRTGIYRSDLVGALNELAERGLVARSPDPDDRRRNVVNISTAGRQQLRRLDTALRRAQEQLLAPLSGPDRQRLLDLLGRVLAGRAH</sequence>
<evidence type="ECO:0000313" key="3">
    <source>
        <dbReference type="Proteomes" id="UP000680750"/>
    </source>
</evidence>
<keyword evidence="3" id="KW-1185">Reference proteome</keyword>
<dbReference type="AlphaFoldDB" id="A0A810L2P2"/>
<dbReference type="PANTHER" id="PTHR33164:SF95">
    <property type="entry name" value="TRANSCRIPTIONAL REGULATOR"/>
    <property type="match status" value="1"/>
</dbReference>
<dbReference type="PRINTS" id="PR00598">
    <property type="entry name" value="HTHMARR"/>
</dbReference>
<dbReference type="GO" id="GO:0006950">
    <property type="term" value="P:response to stress"/>
    <property type="evidence" value="ECO:0007669"/>
    <property type="project" value="TreeGrafter"/>
</dbReference>
<dbReference type="PANTHER" id="PTHR33164">
    <property type="entry name" value="TRANSCRIPTIONAL REGULATOR, MARR FAMILY"/>
    <property type="match status" value="1"/>
</dbReference>
<dbReference type="Pfam" id="PF12802">
    <property type="entry name" value="MarR_2"/>
    <property type="match status" value="1"/>
</dbReference>
<name>A0A810L2P2_9ACTN</name>
<evidence type="ECO:0000313" key="2">
    <source>
        <dbReference type="EMBL" id="BCJ29487.1"/>
    </source>
</evidence>
<dbReference type="InterPro" id="IPR036388">
    <property type="entry name" value="WH-like_DNA-bd_sf"/>
</dbReference>
<dbReference type="OrthoDB" id="4826718at2"/>
<dbReference type="GO" id="GO:0003700">
    <property type="term" value="F:DNA-binding transcription factor activity"/>
    <property type="evidence" value="ECO:0007669"/>
    <property type="project" value="InterPro"/>
</dbReference>
<evidence type="ECO:0000259" key="1">
    <source>
        <dbReference type="PROSITE" id="PS50995"/>
    </source>
</evidence>
<dbReference type="Gene3D" id="1.10.10.10">
    <property type="entry name" value="Winged helix-like DNA-binding domain superfamily/Winged helix DNA-binding domain"/>
    <property type="match status" value="1"/>
</dbReference>
<accession>A0A810L2P2</accession>
<dbReference type="KEGG" id="aser:Asera_35950"/>
<dbReference type="Proteomes" id="UP000680750">
    <property type="component" value="Chromosome"/>
</dbReference>
<organism evidence="2 3">
    <name type="scientific">Actinocatenispora sera</name>
    <dbReference type="NCBI Taxonomy" id="390989"/>
    <lineage>
        <taxon>Bacteria</taxon>
        <taxon>Bacillati</taxon>
        <taxon>Actinomycetota</taxon>
        <taxon>Actinomycetes</taxon>
        <taxon>Micromonosporales</taxon>
        <taxon>Micromonosporaceae</taxon>
        <taxon>Actinocatenispora</taxon>
    </lineage>
</organism>
<reference evidence="2" key="1">
    <citation type="submission" date="2020-08" db="EMBL/GenBank/DDBJ databases">
        <title>Whole genome shotgun sequence of Actinocatenispora sera NBRC 101916.</title>
        <authorList>
            <person name="Komaki H."/>
            <person name="Tamura T."/>
        </authorList>
    </citation>
    <scope>NUCLEOTIDE SEQUENCE</scope>
    <source>
        <strain evidence="2">NBRC 101916</strain>
    </source>
</reference>
<dbReference type="InterPro" id="IPR036390">
    <property type="entry name" value="WH_DNA-bd_sf"/>
</dbReference>
<dbReference type="SMART" id="SM00347">
    <property type="entry name" value="HTH_MARR"/>
    <property type="match status" value="1"/>
</dbReference>
<dbReference type="InterPro" id="IPR000835">
    <property type="entry name" value="HTH_MarR-typ"/>
</dbReference>
<dbReference type="RefSeq" id="WP_030447856.1">
    <property type="nucleotide sequence ID" value="NZ_AP023354.1"/>
</dbReference>
<feature type="domain" description="HTH marR-type" evidence="1">
    <location>
        <begin position="13"/>
        <end position="145"/>
    </location>
</feature>
<dbReference type="EMBL" id="AP023354">
    <property type="protein sequence ID" value="BCJ29487.1"/>
    <property type="molecule type" value="Genomic_DNA"/>
</dbReference>
<dbReference type="SUPFAM" id="SSF46785">
    <property type="entry name" value="Winged helix' DNA-binding domain"/>
    <property type="match status" value="1"/>
</dbReference>
<proteinExistence type="predicted"/>
<gene>
    <name evidence="2" type="ORF">Asera_35950</name>
</gene>
<dbReference type="PROSITE" id="PS50995">
    <property type="entry name" value="HTH_MARR_2"/>
    <property type="match status" value="1"/>
</dbReference>